<comment type="caution">
    <text evidence="16">The sequence shown here is derived from an EMBL/GenBank/DDBJ whole genome shotgun (WGS) entry which is preliminary data.</text>
</comment>
<keyword evidence="4 12" id="KW-0479">Metal-binding</keyword>
<dbReference type="PRINTS" id="PR00385">
    <property type="entry name" value="P450"/>
</dbReference>
<dbReference type="CDD" id="cd20654">
    <property type="entry name" value="CYP82"/>
    <property type="match status" value="1"/>
</dbReference>
<evidence type="ECO:0000256" key="14">
    <source>
        <dbReference type="SAM" id="Phobius"/>
    </source>
</evidence>
<dbReference type="Gene3D" id="1.10.630.10">
    <property type="entry name" value="Cytochrome P450"/>
    <property type="match status" value="1"/>
</dbReference>
<sequence>MSESILQASSPASPHFFKIVLTRNLRDRKIKIPKKFKRKYGETLSSPVILKLPSGLEWKVELTTCNGVVWLQKGWPEFVDHLSIRRGHLLLFRYEGNSQFHVIILDTSTTEIDYPTNPPHLHNFNYIKIDYDDHQLREPKRGLEVENDIDYVQISDEDDLPRFPKTENKSPSQCPRPQKRMRATSRSDLKPSSASERARACDKARAFKSKNPFFWVVIEPSYISLANLHVPKKFAETYINKQEVDLSLRVMDGRSWFMQYKIMKKLNKQGTYDNVAVICNPAWRAFVEDNNVEVGDVCIFELISNIENNTADFLVTIDRHANHESLENSSNGGRVTGRRSGRPPSSGAQITRNAFEARGNKNVSFQVVLRESHMKHSTVSVPISVVKSCNLEKSSGQYLKLVVGNRCWNVRLICSKRPIKYVLSRGWRVFARHNRLCPGDVCRFEEPKYVGEKQMAGPPPSFSEDSPEFFKVYLPIYSSIQMSIPQAFVNQFNGRLPEKAILKDDTGNSWHVGLERIDKDLCFKIGWVEFVRDQVLERGDFLIFKYCGNSLFHVKIFGVNGCKKDIVDIDVKIEQENEEDYYEDAQTDSGGITHLLKQKRDTEIEKSSPFYGNRRRKRSKRATTNMEKRRVQETVNCVSPGNNHYVLTDIAASYRYGVLLPVSFLKAYQVDFEHDMFLYTNQNNKCPVRITVRADGRCALSATDWKDFSRRNNIGVNDKCVFEAVLGTTKNITIQFLLQCPKVSCTYQPKKIRVILTIPNSSKYTYSVLLQIPPPALMDSLLHFLLTVFCSVLPLLVCFICYNLNWPIRSKARQCTVPRAGGAWPVIGHLHLFGRKQLTHKTLGAMADSHGPVFTIRLGSHTVLVLNSWEMARECFTVHDRAFSTRPSIAASKLLGYDYAMFGFAPYGPYWREMRKIATVELLSNHRIDMLKHIRGSEVQTVNKELYKLWVSKGGAGGGVLVDMKQWFGDLTHNIALRMVGGKRYFGVNADFEEEEAKRWRKVMRDFVYLFGVFVLSDAIPSLGWLDINGYEKAMKRTAKQLDILVEGWLEKHKQKRSMAREGREEQDFMDVMLNILDDSMFSGFDADTINKATCLNLVLAGSDTTMVTLTWALSLLLNNPQALKKAQDELNTTVGKDRHVDESDIPNLIYLQAIVKETLRLYPPSPLIGLRAAMEDCTLSSGYFVPTGTRLVVNAWKIHRDERVWPSPHEFQPERFLTIHKDMDMRGKNYELIPFGSGRRSCPGVSLALQVVHLSLASFLHSFEVINSFDEAVDMTESAGLTNLRATPLEVFLIPRLNSNLYAL</sequence>
<evidence type="ECO:0000256" key="1">
    <source>
        <dbReference type="ARBA" id="ARBA00004123"/>
    </source>
</evidence>
<dbReference type="InterPro" id="IPR003340">
    <property type="entry name" value="B3_DNA-bd"/>
</dbReference>
<evidence type="ECO:0000256" key="6">
    <source>
        <dbReference type="ARBA" id="ARBA00023004"/>
    </source>
</evidence>
<comment type="cofactor">
    <cofactor evidence="12">
        <name>heme</name>
        <dbReference type="ChEBI" id="CHEBI:30413"/>
    </cofactor>
</comment>
<proteinExistence type="inferred from homology"/>
<keyword evidence="14" id="KW-0472">Membrane</keyword>
<feature type="domain" description="TF-B3" evidence="15">
    <location>
        <begin position="213"/>
        <end position="321"/>
    </location>
</feature>
<dbReference type="InterPro" id="IPR017972">
    <property type="entry name" value="Cyt_P450_CS"/>
</dbReference>
<reference evidence="16" key="1">
    <citation type="submission" date="2020-03" db="EMBL/GenBank/DDBJ databases">
        <title>A high-quality chromosome-level genome assembly of a woody plant with both climbing and erect habits, Rhamnella rubrinervis.</title>
        <authorList>
            <person name="Lu Z."/>
            <person name="Yang Y."/>
            <person name="Zhu X."/>
            <person name="Sun Y."/>
        </authorList>
    </citation>
    <scope>NUCLEOTIDE SEQUENCE</scope>
    <source>
        <strain evidence="16">BYM</strain>
        <tissue evidence="16">Leaf</tissue>
    </source>
</reference>
<feature type="transmembrane region" description="Helical" evidence="14">
    <location>
        <begin position="1007"/>
        <end position="1026"/>
    </location>
</feature>
<dbReference type="FunFam" id="1.10.630.10:FF:000026">
    <property type="entry name" value="Cytochrome P450 82C4"/>
    <property type="match status" value="1"/>
</dbReference>
<evidence type="ECO:0000259" key="15">
    <source>
        <dbReference type="PROSITE" id="PS50863"/>
    </source>
</evidence>
<dbReference type="PROSITE" id="PS00086">
    <property type="entry name" value="CYTOCHROME_P450"/>
    <property type="match status" value="1"/>
</dbReference>
<dbReference type="PRINTS" id="PR00463">
    <property type="entry name" value="EP450I"/>
</dbReference>
<feature type="binding site" description="axial binding residue" evidence="12">
    <location>
        <position position="1243"/>
    </location>
    <ligand>
        <name>heme</name>
        <dbReference type="ChEBI" id="CHEBI:30413"/>
    </ligand>
    <ligandPart>
        <name>Fe</name>
        <dbReference type="ChEBI" id="CHEBI:18248"/>
    </ligandPart>
</feature>
<keyword evidence="10" id="KW-0804">Transcription</keyword>
<evidence type="ECO:0000256" key="3">
    <source>
        <dbReference type="ARBA" id="ARBA00022617"/>
    </source>
</evidence>
<dbReference type="InterPro" id="IPR015300">
    <property type="entry name" value="DNA-bd_pseudobarrel_sf"/>
</dbReference>
<dbReference type="Pfam" id="PF00067">
    <property type="entry name" value="p450"/>
    <property type="match status" value="1"/>
</dbReference>
<dbReference type="GO" id="GO:0004497">
    <property type="term" value="F:monooxygenase activity"/>
    <property type="evidence" value="ECO:0007669"/>
    <property type="project" value="UniProtKB-KW"/>
</dbReference>
<dbReference type="GO" id="GO:0005506">
    <property type="term" value="F:iron ion binding"/>
    <property type="evidence" value="ECO:0007669"/>
    <property type="project" value="InterPro"/>
</dbReference>
<evidence type="ECO:0000256" key="7">
    <source>
        <dbReference type="ARBA" id="ARBA00023015"/>
    </source>
</evidence>
<dbReference type="Pfam" id="PF02362">
    <property type="entry name" value="B3"/>
    <property type="match status" value="4"/>
</dbReference>
<dbReference type="EMBL" id="VOIH02000008">
    <property type="protein sequence ID" value="KAF3438871.1"/>
    <property type="molecule type" value="Genomic_DNA"/>
</dbReference>
<dbReference type="PROSITE" id="PS50863">
    <property type="entry name" value="B3"/>
    <property type="match status" value="4"/>
</dbReference>
<evidence type="ECO:0000256" key="10">
    <source>
        <dbReference type="ARBA" id="ARBA00023163"/>
    </source>
</evidence>
<evidence type="ECO:0000313" key="16">
    <source>
        <dbReference type="EMBL" id="KAF3438871.1"/>
    </source>
</evidence>
<feature type="domain" description="TF-B3" evidence="15">
    <location>
        <begin position="15"/>
        <end position="108"/>
    </location>
</feature>
<keyword evidence="8" id="KW-0503">Monooxygenase</keyword>
<dbReference type="GO" id="GO:0003677">
    <property type="term" value="F:DNA binding"/>
    <property type="evidence" value="ECO:0007669"/>
    <property type="project" value="UniProtKB-KW"/>
</dbReference>
<keyword evidence="14" id="KW-1133">Transmembrane helix</keyword>
<dbReference type="SUPFAM" id="SSF48264">
    <property type="entry name" value="Cytochrome P450"/>
    <property type="match status" value="1"/>
</dbReference>
<protein>
    <recommendedName>
        <fullName evidence="15">TF-B3 domain-containing protein</fullName>
    </recommendedName>
</protein>
<dbReference type="InterPro" id="IPR036396">
    <property type="entry name" value="Cyt_P450_sf"/>
</dbReference>
<dbReference type="GO" id="GO:0020037">
    <property type="term" value="F:heme binding"/>
    <property type="evidence" value="ECO:0007669"/>
    <property type="project" value="InterPro"/>
</dbReference>
<feature type="region of interest" description="Disordered" evidence="13">
    <location>
        <begin position="325"/>
        <end position="349"/>
    </location>
</feature>
<dbReference type="GO" id="GO:0016705">
    <property type="term" value="F:oxidoreductase activity, acting on paired donors, with incorporation or reduction of molecular oxygen"/>
    <property type="evidence" value="ECO:0007669"/>
    <property type="project" value="InterPro"/>
</dbReference>
<gene>
    <name evidence="16" type="ORF">FNV43_RR17146</name>
</gene>
<keyword evidence="3 12" id="KW-0349">Heme</keyword>
<evidence type="ECO:0000256" key="5">
    <source>
        <dbReference type="ARBA" id="ARBA00023002"/>
    </source>
</evidence>
<dbReference type="GO" id="GO:0005634">
    <property type="term" value="C:nucleus"/>
    <property type="evidence" value="ECO:0007669"/>
    <property type="project" value="UniProtKB-SubCell"/>
</dbReference>
<feature type="compositionally biased region" description="Polar residues" evidence="13">
    <location>
        <begin position="184"/>
        <end position="195"/>
    </location>
</feature>
<feature type="domain" description="TF-B3" evidence="15">
    <location>
        <begin position="467"/>
        <end position="560"/>
    </location>
</feature>
<evidence type="ECO:0000256" key="8">
    <source>
        <dbReference type="ARBA" id="ARBA00023033"/>
    </source>
</evidence>
<keyword evidence="7" id="KW-0805">Transcription regulation</keyword>
<dbReference type="Gene3D" id="2.40.330.10">
    <property type="entry name" value="DNA-binding pseudobarrel domain"/>
    <property type="match status" value="5"/>
</dbReference>
<dbReference type="Proteomes" id="UP000796880">
    <property type="component" value="Unassembled WGS sequence"/>
</dbReference>
<evidence type="ECO:0000256" key="13">
    <source>
        <dbReference type="SAM" id="MobiDB-lite"/>
    </source>
</evidence>
<dbReference type="PANTHER" id="PTHR47947">
    <property type="entry name" value="CYTOCHROME P450 82C3-RELATED"/>
    <property type="match status" value="1"/>
</dbReference>
<evidence type="ECO:0000256" key="11">
    <source>
        <dbReference type="ARBA" id="ARBA00023242"/>
    </source>
</evidence>
<dbReference type="InterPro" id="IPR050651">
    <property type="entry name" value="Plant_Cytochrome_P450_Monoox"/>
</dbReference>
<dbReference type="InterPro" id="IPR001128">
    <property type="entry name" value="Cyt_P450"/>
</dbReference>
<name>A0A8K0E219_9ROSA</name>
<dbReference type="PANTHER" id="PTHR47947:SF29">
    <property type="entry name" value="CYTOCHROME P450 CYP82D47-LIKE"/>
    <property type="match status" value="1"/>
</dbReference>
<comment type="subcellular location">
    <subcellularLocation>
        <location evidence="1">Nucleus</location>
    </subcellularLocation>
</comment>
<accession>A0A8K0E219</accession>
<comment type="similarity">
    <text evidence="2">Belongs to the cytochrome P450 family.</text>
</comment>
<feature type="domain" description="TF-B3" evidence="15">
    <location>
        <begin position="364"/>
        <end position="461"/>
    </location>
</feature>
<evidence type="ECO:0000313" key="17">
    <source>
        <dbReference type="Proteomes" id="UP000796880"/>
    </source>
</evidence>
<feature type="region of interest" description="Disordered" evidence="13">
    <location>
        <begin position="159"/>
        <end position="197"/>
    </location>
</feature>
<evidence type="ECO:0000256" key="9">
    <source>
        <dbReference type="ARBA" id="ARBA00023125"/>
    </source>
</evidence>
<evidence type="ECO:0000256" key="12">
    <source>
        <dbReference type="PIRSR" id="PIRSR602401-1"/>
    </source>
</evidence>
<keyword evidence="17" id="KW-1185">Reference proteome</keyword>
<dbReference type="OrthoDB" id="1840387at2759"/>
<keyword evidence="11" id="KW-0539">Nucleus</keyword>
<dbReference type="SUPFAM" id="SSF101936">
    <property type="entry name" value="DNA-binding pseudobarrel domain"/>
    <property type="match status" value="5"/>
</dbReference>
<evidence type="ECO:0000256" key="4">
    <source>
        <dbReference type="ARBA" id="ARBA00022723"/>
    </source>
</evidence>
<organism evidence="16 17">
    <name type="scientific">Rhamnella rubrinervis</name>
    <dbReference type="NCBI Taxonomy" id="2594499"/>
    <lineage>
        <taxon>Eukaryota</taxon>
        <taxon>Viridiplantae</taxon>
        <taxon>Streptophyta</taxon>
        <taxon>Embryophyta</taxon>
        <taxon>Tracheophyta</taxon>
        <taxon>Spermatophyta</taxon>
        <taxon>Magnoliopsida</taxon>
        <taxon>eudicotyledons</taxon>
        <taxon>Gunneridae</taxon>
        <taxon>Pentapetalae</taxon>
        <taxon>rosids</taxon>
        <taxon>fabids</taxon>
        <taxon>Rosales</taxon>
        <taxon>Rhamnaceae</taxon>
        <taxon>rhamnoid group</taxon>
        <taxon>Rhamneae</taxon>
        <taxon>Rhamnella</taxon>
    </lineage>
</organism>
<feature type="transmembrane region" description="Helical" evidence="14">
    <location>
        <begin position="781"/>
        <end position="804"/>
    </location>
</feature>
<keyword evidence="9" id="KW-0238">DNA-binding</keyword>
<dbReference type="CDD" id="cd10017">
    <property type="entry name" value="B3_DNA"/>
    <property type="match status" value="5"/>
</dbReference>
<keyword evidence="6 12" id="KW-0408">Iron</keyword>
<dbReference type="SMART" id="SM01019">
    <property type="entry name" value="B3"/>
    <property type="match status" value="5"/>
</dbReference>
<evidence type="ECO:0000256" key="2">
    <source>
        <dbReference type="ARBA" id="ARBA00010617"/>
    </source>
</evidence>
<keyword evidence="5" id="KW-0560">Oxidoreductase</keyword>
<dbReference type="InterPro" id="IPR002401">
    <property type="entry name" value="Cyt_P450_E_grp-I"/>
</dbReference>
<keyword evidence="14" id="KW-0812">Transmembrane</keyword>